<dbReference type="AlphaFoldDB" id="F2CWR7"/>
<dbReference type="EMBL" id="AK356070">
    <property type="protein sequence ID" value="BAJ87288.1"/>
    <property type="molecule type" value="mRNA"/>
</dbReference>
<protein>
    <submittedName>
        <fullName evidence="1">Predicted protein</fullName>
    </submittedName>
</protein>
<accession>F2CWR7</accession>
<organism evidence="1">
    <name type="scientific">Hordeum vulgare subsp. vulgare</name>
    <name type="common">Domesticated barley</name>
    <dbReference type="NCBI Taxonomy" id="112509"/>
    <lineage>
        <taxon>Eukaryota</taxon>
        <taxon>Viridiplantae</taxon>
        <taxon>Streptophyta</taxon>
        <taxon>Embryophyta</taxon>
        <taxon>Tracheophyta</taxon>
        <taxon>Spermatophyta</taxon>
        <taxon>Magnoliopsida</taxon>
        <taxon>Liliopsida</taxon>
        <taxon>Poales</taxon>
        <taxon>Poaceae</taxon>
        <taxon>BOP clade</taxon>
        <taxon>Pooideae</taxon>
        <taxon>Triticodae</taxon>
        <taxon>Triticeae</taxon>
        <taxon>Hordeinae</taxon>
        <taxon>Hordeum</taxon>
    </lineage>
</organism>
<evidence type="ECO:0000313" key="1">
    <source>
        <dbReference type="EMBL" id="BAJ87288.1"/>
    </source>
</evidence>
<sequence>MNLGIQNVVLLLKHANHFMNRKDVPWVSLILGTYYCERVPQPTRDCGSFWWKDICKVLTQFRPSRWVTINARDTVSLLFISLENW</sequence>
<proteinExistence type="evidence at transcript level"/>
<reference evidence="1" key="1">
    <citation type="journal article" date="2011" name="Plant Physiol.">
        <title>Comprehensive sequence analysis of 24,783 barley full-length cDNAs derived from 12 clone libraries.</title>
        <authorList>
            <person name="Matsumoto T."/>
            <person name="Tanaka T."/>
            <person name="Sakai H."/>
            <person name="Amano N."/>
            <person name="Kanamori H."/>
            <person name="Kurita K."/>
            <person name="Kikuta A."/>
            <person name="Kamiya K."/>
            <person name="Yamamoto M."/>
            <person name="Ikawa H."/>
            <person name="Fujii N."/>
            <person name="Hori K."/>
            <person name="Itoh T."/>
            <person name="Sato K."/>
        </authorList>
    </citation>
    <scope>NUCLEOTIDE SEQUENCE</scope>
    <source>
        <tissue evidence="1">Shoot</tissue>
    </source>
</reference>
<name>F2CWR7_HORVV</name>